<dbReference type="InterPro" id="IPR008166">
    <property type="entry name" value="Glyco_transf_92"/>
</dbReference>
<dbReference type="EMBL" id="JARPUR010000006">
    <property type="protein sequence ID" value="KAK4874538.1"/>
    <property type="molecule type" value="Genomic_DNA"/>
</dbReference>
<comment type="similarity">
    <text evidence="2">Belongs to the glycosyltransferase 92 family.</text>
</comment>
<dbReference type="AlphaFoldDB" id="A0AAN7P3F1"/>
<evidence type="ECO:0000256" key="6">
    <source>
        <dbReference type="ARBA" id="ARBA00022989"/>
    </source>
</evidence>
<gene>
    <name evidence="10" type="ORF">RN001_013898</name>
</gene>
<evidence type="ECO:0000256" key="3">
    <source>
        <dbReference type="ARBA" id="ARBA00022676"/>
    </source>
</evidence>
<dbReference type="PANTHER" id="PTHR21461">
    <property type="entry name" value="GLYCOSYLTRANSFERASE FAMILY 92 PROTEIN"/>
    <property type="match status" value="1"/>
</dbReference>
<evidence type="ECO:0000313" key="10">
    <source>
        <dbReference type="EMBL" id="KAK4874538.1"/>
    </source>
</evidence>
<dbReference type="GO" id="GO:0016757">
    <property type="term" value="F:glycosyltransferase activity"/>
    <property type="evidence" value="ECO:0007669"/>
    <property type="project" value="UniProtKB-KW"/>
</dbReference>
<organism evidence="10 11">
    <name type="scientific">Aquatica leii</name>
    <dbReference type="NCBI Taxonomy" id="1421715"/>
    <lineage>
        <taxon>Eukaryota</taxon>
        <taxon>Metazoa</taxon>
        <taxon>Ecdysozoa</taxon>
        <taxon>Arthropoda</taxon>
        <taxon>Hexapoda</taxon>
        <taxon>Insecta</taxon>
        <taxon>Pterygota</taxon>
        <taxon>Neoptera</taxon>
        <taxon>Endopterygota</taxon>
        <taxon>Coleoptera</taxon>
        <taxon>Polyphaga</taxon>
        <taxon>Elateriformia</taxon>
        <taxon>Elateroidea</taxon>
        <taxon>Lampyridae</taxon>
        <taxon>Luciolinae</taxon>
        <taxon>Aquatica</taxon>
    </lineage>
</organism>
<keyword evidence="4" id="KW-0808">Transferase</keyword>
<comment type="caution">
    <text evidence="10">The sequence shown here is derived from an EMBL/GenBank/DDBJ whole genome shotgun (WGS) entry which is preliminary data.</text>
</comment>
<evidence type="ECO:0000313" key="11">
    <source>
        <dbReference type="Proteomes" id="UP001353858"/>
    </source>
</evidence>
<comment type="subcellular location">
    <subcellularLocation>
        <location evidence="1">Membrane</location>
        <topology evidence="1">Single-pass membrane protein</topology>
    </subcellularLocation>
</comment>
<evidence type="ECO:0000256" key="2">
    <source>
        <dbReference type="ARBA" id="ARBA00007647"/>
    </source>
</evidence>
<dbReference type="InterPro" id="IPR007527">
    <property type="entry name" value="Znf_SWIM"/>
</dbReference>
<keyword evidence="8" id="KW-0862">Zinc</keyword>
<feature type="domain" description="SWIM-type" evidence="9">
    <location>
        <begin position="87"/>
        <end position="126"/>
    </location>
</feature>
<keyword evidence="3" id="KW-0328">Glycosyltransferase</keyword>
<evidence type="ECO:0000256" key="1">
    <source>
        <dbReference type="ARBA" id="ARBA00004167"/>
    </source>
</evidence>
<dbReference type="Proteomes" id="UP001353858">
    <property type="component" value="Unassembled WGS sequence"/>
</dbReference>
<proteinExistence type="inferred from homology"/>
<keyword evidence="11" id="KW-1185">Reference proteome</keyword>
<evidence type="ECO:0000256" key="8">
    <source>
        <dbReference type="PROSITE-ProRule" id="PRU00325"/>
    </source>
</evidence>
<keyword evidence="8" id="KW-0479">Metal-binding</keyword>
<evidence type="ECO:0000259" key="9">
    <source>
        <dbReference type="PROSITE" id="PS50966"/>
    </source>
</evidence>
<keyword evidence="8" id="KW-0863">Zinc-finger</keyword>
<evidence type="ECO:0000256" key="7">
    <source>
        <dbReference type="ARBA" id="ARBA00023136"/>
    </source>
</evidence>
<sequence>MAASSSTDFVQAQSDNLPHVDIFMVMQYIASSDCYTAAEIKGIKALHSMRAKYINAAVGYVQLQRCGDLCKIVAQICPEHKIRSKNYGVHMEVDEKEEEVRYVTCQDCPASGGGCKHALALLMWVHEKSTQPATTEIECYWKKPKLTEIGNKRKFINTSDFGREAHFNVPGASTFMSQFMDAVKEADPKPQVQLLKYYDEANNLTKLSLHHLLINFVRQGSYQRLDRDYDDPLQSDDYISLRVGGLSALDESVNALLTGNRLPLVLPLTVEDKAQQAKPHMVTENQLPLYPSSMTPKDGSWQTVNGTKYKFYVFSAYFDRRKSQRSVRIIAATKTRGAERVWCRLWYRPYPTEVNTTTYISKTVPAKIKVIRENWNLKYSACFVLCPLQPNQTAPFAVSVVVRLFHPPANLLAVNDNYNDTQPVNKFGVCIKPLHYEYNGDLQILEFIELNRIMGVSHFTFYNHTIGPQVRCILKHYIERGLVTLLPWQLNMLSQKEIRTEGLFAALNDCLYRSMYRFSHILLIDLDEYIIPTHNHTYSQLLDYLSTKMSTKTTGSYSFQNAFFYLQWGDDDWVYSSNDAVAINLVTLKKTRRKSKLHPHKQRSKYICRPEFVVEAGNHFVWEFIPGHGTYNVPADAAILHHYRICEFGGDDCIKAASTVDQTAFKYHNSLVTAVRNNYDFFKNNCGLRELISPTVKSRFLTIFNRNLKKSKDNKTR</sequence>
<dbReference type="PROSITE" id="PS50966">
    <property type="entry name" value="ZF_SWIM"/>
    <property type="match status" value="1"/>
</dbReference>
<dbReference type="GO" id="GO:0005737">
    <property type="term" value="C:cytoplasm"/>
    <property type="evidence" value="ECO:0007669"/>
    <property type="project" value="TreeGrafter"/>
</dbReference>
<keyword evidence="5" id="KW-0812">Transmembrane</keyword>
<keyword evidence="6" id="KW-1133">Transmembrane helix</keyword>
<reference evidence="11" key="1">
    <citation type="submission" date="2023-01" db="EMBL/GenBank/DDBJ databases">
        <title>Key to firefly adult light organ development and bioluminescence: homeobox transcription factors regulate luciferase expression and transportation to peroxisome.</title>
        <authorList>
            <person name="Fu X."/>
        </authorList>
    </citation>
    <scope>NUCLEOTIDE SEQUENCE [LARGE SCALE GENOMIC DNA]</scope>
</reference>
<accession>A0AAN7P3F1</accession>
<keyword evidence="7" id="KW-0472">Membrane</keyword>
<dbReference type="PANTHER" id="PTHR21461:SF40">
    <property type="entry name" value="GLYCOSYLTRANSFERASE FAMILY 92 PROTEIN"/>
    <property type="match status" value="1"/>
</dbReference>
<evidence type="ECO:0000256" key="5">
    <source>
        <dbReference type="ARBA" id="ARBA00022692"/>
    </source>
</evidence>
<name>A0AAN7P3F1_9COLE</name>
<dbReference type="GO" id="GO:0008270">
    <property type="term" value="F:zinc ion binding"/>
    <property type="evidence" value="ECO:0007669"/>
    <property type="project" value="UniProtKB-KW"/>
</dbReference>
<protein>
    <recommendedName>
        <fullName evidence="9">SWIM-type domain-containing protein</fullName>
    </recommendedName>
</protein>
<dbReference type="Pfam" id="PF01697">
    <property type="entry name" value="Glyco_transf_92"/>
    <property type="match status" value="1"/>
</dbReference>
<evidence type="ECO:0000256" key="4">
    <source>
        <dbReference type="ARBA" id="ARBA00022679"/>
    </source>
</evidence>
<dbReference type="GO" id="GO:0016020">
    <property type="term" value="C:membrane"/>
    <property type="evidence" value="ECO:0007669"/>
    <property type="project" value="UniProtKB-SubCell"/>
</dbReference>